<evidence type="ECO:0000313" key="2">
    <source>
        <dbReference type="EMBL" id="ELR11940.1"/>
    </source>
</evidence>
<dbReference type="RefSeq" id="XP_004333953.1">
    <property type="nucleotide sequence ID" value="XM_004333905.1"/>
</dbReference>
<organism evidence="2 3">
    <name type="scientific">Acanthamoeba castellanii (strain ATCC 30010 / Neff)</name>
    <dbReference type="NCBI Taxonomy" id="1257118"/>
    <lineage>
        <taxon>Eukaryota</taxon>
        <taxon>Amoebozoa</taxon>
        <taxon>Discosea</taxon>
        <taxon>Longamoebia</taxon>
        <taxon>Centramoebida</taxon>
        <taxon>Acanthamoebidae</taxon>
        <taxon>Acanthamoeba</taxon>
    </lineage>
</organism>
<feature type="region of interest" description="Disordered" evidence="1">
    <location>
        <begin position="1"/>
        <end position="36"/>
    </location>
</feature>
<evidence type="ECO:0000256" key="1">
    <source>
        <dbReference type="SAM" id="MobiDB-lite"/>
    </source>
</evidence>
<proteinExistence type="predicted"/>
<sequence length="160" mass="18078">MVPSSSPRPRRRARRGTGTRHRSTTTGPVPRVGVEREVKVAEEHEELELAKAEEVVREELTKADVPIPKAQRYDLKTTSGELYNFFEFEFNLELREKVLGSPKKTLAATKGGRRPRAMLPVWQASSRWGMRMKTSSKPTAILSSTKNKKAVLDVTQKMTT</sequence>
<reference evidence="2 3" key="1">
    <citation type="journal article" date="2013" name="Genome Biol.">
        <title>Genome of Acanthamoeba castellanii highlights extensive lateral gene transfer and early evolution of tyrosine kinase signaling.</title>
        <authorList>
            <person name="Clarke M."/>
            <person name="Lohan A.J."/>
            <person name="Liu B."/>
            <person name="Lagkouvardos I."/>
            <person name="Roy S."/>
            <person name="Zafar N."/>
            <person name="Bertelli C."/>
            <person name="Schilde C."/>
            <person name="Kianianmomeni A."/>
            <person name="Burglin T.R."/>
            <person name="Frech C."/>
            <person name="Turcotte B."/>
            <person name="Kopec K.O."/>
            <person name="Synnott J.M."/>
            <person name="Choo C."/>
            <person name="Paponov I."/>
            <person name="Finkler A."/>
            <person name="Soon Heng Tan C."/>
            <person name="Hutchins A.P."/>
            <person name="Weinmeier T."/>
            <person name="Rattei T."/>
            <person name="Chu J.S."/>
            <person name="Gimenez G."/>
            <person name="Irimia M."/>
            <person name="Rigden D.J."/>
            <person name="Fitzpatrick D.A."/>
            <person name="Lorenzo-Morales J."/>
            <person name="Bateman A."/>
            <person name="Chiu C.H."/>
            <person name="Tang P."/>
            <person name="Hegemann P."/>
            <person name="Fromm H."/>
            <person name="Raoult D."/>
            <person name="Greub G."/>
            <person name="Miranda-Saavedra D."/>
            <person name="Chen N."/>
            <person name="Nash P."/>
            <person name="Ginger M.L."/>
            <person name="Horn M."/>
            <person name="Schaap P."/>
            <person name="Caler L."/>
            <person name="Loftus B."/>
        </authorList>
    </citation>
    <scope>NUCLEOTIDE SEQUENCE [LARGE SCALE GENOMIC DNA]</scope>
    <source>
        <strain evidence="2 3">Neff</strain>
    </source>
</reference>
<keyword evidence="3" id="KW-1185">Reference proteome</keyword>
<name>L8GFS7_ACACF</name>
<dbReference type="EMBL" id="KB008145">
    <property type="protein sequence ID" value="ELR11940.1"/>
    <property type="molecule type" value="Genomic_DNA"/>
</dbReference>
<accession>L8GFS7</accession>
<dbReference type="KEGG" id="acan:ACA1_399890"/>
<evidence type="ECO:0000313" key="3">
    <source>
        <dbReference type="Proteomes" id="UP000011083"/>
    </source>
</evidence>
<dbReference type="AlphaFoldDB" id="L8GFS7"/>
<feature type="compositionally biased region" description="Basic residues" evidence="1">
    <location>
        <begin position="8"/>
        <end position="23"/>
    </location>
</feature>
<dbReference type="GeneID" id="14912446"/>
<dbReference type="VEuPathDB" id="AmoebaDB:ACA1_399890"/>
<dbReference type="Proteomes" id="UP000011083">
    <property type="component" value="Unassembled WGS sequence"/>
</dbReference>
<protein>
    <submittedName>
        <fullName evidence="2">Uncharacterized protein</fullName>
    </submittedName>
</protein>
<gene>
    <name evidence="2" type="ORF">ACA1_399890</name>
</gene>